<evidence type="ECO:0000313" key="2">
    <source>
        <dbReference type="Proteomes" id="UP000000993"/>
    </source>
</evidence>
<proteinExistence type="predicted"/>
<protein>
    <submittedName>
        <fullName evidence="1">Gp61</fullName>
    </submittedName>
</protein>
<evidence type="ECO:0000313" key="1">
    <source>
        <dbReference type="EMBL" id="AAT69537.1"/>
    </source>
</evidence>
<dbReference type="KEGG" id="vg:3342346"/>
<dbReference type="EMBL" id="AY576273">
    <property type="protein sequence ID" value="AAT69537.1"/>
    <property type="molecule type" value="Genomic_DNA"/>
</dbReference>
<keyword evidence="2" id="KW-1185">Reference proteome</keyword>
<gene>
    <name evidence="1" type="ORF">JL001p61</name>
</gene>
<dbReference type="RefSeq" id="YP_223985.1">
    <property type="nucleotide sequence ID" value="NC_006938.1"/>
</dbReference>
<dbReference type="Proteomes" id="UP000000993">
    <property type="component" value="Segment"/>
</dbReference>
<dbReference type="GeneID" id="3342346"/>
<organism evidence="1 2">
    <name type="scientific">Alphaproteobacteria phage PhiJL001</name>
    <dbReference type="NCBI Taxonomy" id="2681607"/>
    <lineage>
        <taxon>Viruses</taxon>
        <taxon>Duplodnaviria</taxon>
        <taxon>Heunggongvirae</taxon>
        <taxon>Uroviricota</taxon>
        <taxon>Caudoviricetes</taxon>
        <taxon>Mesyanzhinovviridae</taxon>
        <taxon>Keylargovirus</taxon>
        <taxon>Keylargovirus JL001</taxon>
    </lineage>
</organism>
<sequence>MTNDPTKEEVIAMLHEVISDIKHDRRSFNKALVIFLDDTDCQYNPGFANAGMSMTECIGLCEVMKTIFIGEMGFHDAD</sequence>
<name>Q5DN44_9CAUD</name>
<reference evidence="1 2" key="1">
    <citation type="journal article" date="2005" name="Appl. Environ. Microbiol.">
        <title>Genomic analysis of bacteriophage PhiJL001: insights into its interaction with a sponge-associated alpha-proteobacterium.</title>
        <authorList>
            <person name="Lohr J.E."/>
            <person name="Chen F."/>
            <person name="Hill R.T."/>
        </authorList>
    </citation>
    <scope>NUCLEOTIDE SEQUENCE</scope>
</reference>
<accession>Q5DN44</accession>